<name>A0A7J6UWW0_THATH</name>
<reference evidence="2 3" key="1">
    <citation type="submission" date="2020-06" db="EMBL/GenBank/DDBJ databases">
        <title>Transcriptomic and genomic resources for Thalictrum thalictroides and T. hernandezii: Facilitating candidate gene discovery in an emerging model plant lineage.</title>
        <authorList>
            <person name="Arias T."/>
            <person name="Riano-Pachon D.M."/>
            <person name="Di Stilio V.S."/>
        </authorList>
    </citation>
    <scope>NUCLEOTIDE SEQUENCE [LARGE SCALE GENOMIC DNA]</scope>
    <source>
        <strain evidence="3">cv. WT478/WT964</strain>
        <tissue evidence="2">Leaves</tissue>
    </source>
</reference>
<organism evidence="2 3">
    <name type="scientific">Thalictrum thalictroides</name>
    <name type="common">Rue-anemone</name>
    <name type="synonym">Anemone thalictroides</name>
    <dbReference type="NCBI Taxonomy" id="46969"/>
    <lineage>
        <taxon>Eukaryota</taxon>
        <taxon>Viridiplantae</taxon>
        <taxon>Streptophyta</taxon>
        <taxon>Embryophyta</taxon>
        <taxon>Tracheophyta</taxon>
        <taxon>Spermatophyta</taxon>
        <taxon>Magnoliopsida</taxon>
        <taxon>Ranunculales</taxon>
        <taxon>Ranunculaceae</taxon>
        <taxon>Thalictroideae</taxon>
        <taxon>Thalictrum</taxon>
    </lineage>
</organism>
<evidence type="ECO:0000313" key="2">
    <source>
        <dbReference type="EMBL" id="KAF5176662.1"/>
    </source>
</evidence>
<gene>
    <name evidence="2" type="ORF">FRX31_033751</name>
</gene>
<comment type="caution">
    <text evidence="2">The sequence shown here is derived from an EMBL/GenBank/DDBJ whole genome shotgun (WGS) entry which is preliminary data.</text>
</comment>
<protein>
    <recommendedName>
        <fullName evidence="1">DM2 domain-containing protein</fullName>
    </recommendedName>
</protein>
<accession>A0A7J6UWW0</accession>
<sequence length="199" mass="22529">GDFDLKEEDWKSVFEELLTGIRLIVVVKFPSVVEGVAVNKFIDKILNFKPKFLLLSGVPGSMIHRTSEPALLYLWSRCDWTKCHNITALGCRHISNEQKDTNMEVEINYSPDSANQISVHDKTREMEDLKEVILEEPVNSPVPVQNLQVSRDLKCESVMVDTVKLPTVFEQDSSHFALGLQSCSQTESNNQNQLNASYT</sequence>
<proteinExistence type="predicted"/>
<keyword evidence="3" id="KW-1185">Reference proteome</keyword>
<dbReference type="InterPro" id="IPR058939">
    <property type="entry name" value="Mtase_EDM2"/>
</dbReference>
<feature type="domain" description="DM2" evidence="1">
    <location>
        <begin position="2"/>
        <end position="55"/>
    </location>
</feature>
<dbReference type="Pfam" id="PF26055">
    <property type="entry name" value="Mtase_EDM2"/>
    <property type="match status" value="1"/>
</dbReference>
<dbReference type="Proteomes" id="UP000554482">
    <property type="component" value="Unassembled WGS sequence"/>
</dbReference>
<dbReference type="EMBL" id="JABWDY010042421">
    <property type="protein sequence ID" value="KAF5176662.1"/>
    <property type="molecule type" value="Genomic_DNA"/>
</dbReference>
<dbReference type="AlphaFoldDB" id="A0A7J6UWW0"/>
<feature type="non-terminal residue" evidence="2">
    <location>
        <position position="1"/>
    </location>
</feature>
<evidence type="ECO:0000259" key="1">
    <source>
        <dbReference type="Pfam" id="PF26055"/>
    </source>
</evidence>
<evidence type="ECO:0000313" key="3">
    <source>
        <dbReference type="Proteomes" id="UP000554482"/>
    </source>
</evidence>